<organism evidence="2 3">
    <name type="scientific">Liparis tanakae</name>
    <name type="common">Tanaka's snailfish</name>
    <dbReference type="NCBI Taxonomy" id="230148"/>
    <lineage>
        <taxon>Eukaryota</taxon>
        <taxon>Metazoa</taxon>
        <taxon>Chordata</taxon>
        <taxon>Craniata</taxon>
        <taxon>Vertebrata</taxon>
        <taxon>Euteleostomi</taxon>
        <taxon>Actinopterygii</taxon>
        <taxon>Neopterygii</taxon>
        <taxon>Teleostei</taxon>
        <taxon>Neoteleostei</taxon>
        <taxon>Acanthomorphata</taxon>
        <taxon>Eupercaria</taxon>
        <taxon>Perciformes</taxon>
        <taxon>Cottioidei</taxon>
        <taxon>Cottales</taxon>
        <taxon>Liparidae</taxon>
        <taxon>Liparis</taxon>
    </lineage>
</organism>
<feature type="region of interest" description="Disordered" evidence="1">
    <location>
        <begin position="76"/>
        <end position="113"/>
    </location>
</feature>
<sequence length="215" mass="23348">MENDREVVPLIAPSAQQQCPEERGEPGCRSPPTEQQCCMVGVSCVSHTRGGPTPSRASSSNQPIGQIQIKRCCQQPTSPQSFTSQPVPLGGQTDTAGEKEGTRERENGKTGGIRNRSFSIRRAEEEACPVLFCTGLLYVGFSTMESANMTAACAHNILGKLIRCCCGLLEDVKVKSSTPGCQPAVSLPNQVEWLREGESRRRCLLHTSLPRQTRC</sequence>
<feature type="region of interest" description="Disordered" evidence="1">
    <location>
        <begin position="1"/>
        <end position="34"/>
    </location>
</feature>
<dbReference type="EMBL" id="SRLO01000298">
    <property type="protein sequence ID" value="TNN62235.1"/>
    <property type="molecule type" value="Genomic_DNA"/>
</dbReference>
<evidence type="ECO:0000256" key="1">
    <source>
        <dbReference type="SAM" id="MobiDB-lite"/>
    </source>
</evidence>
<dbReference type="AlphaFoldDB" id="A0A4Z2HAE2"/>
<dbReference type="Proteomes" id="UP000314294">
    <property type="component" value="Unassembled WGS sequence"/>
</dbReference>
<evidence type="ECO:0000313" key="2">
    <source>
        <dbReference type="EMBL" id="TNN62235.1"/>
    </source>
</evidence>
<evidence type="ECO:0000313" key="3">
    <source>
        <dbReference type="Proteomes" id="UP000314294"/>
    </source>
</evidence>
<keyword evidence="3" id="KW-1185">Reference proteome</keyword>
<reference evidence="2 3" key="1">
    <citation type="submission" date="2019-03" db="EMBL/GenBank/DDBJ databases">
        <title>First draft genome of Liparis tanakae, snailfish: a comprehensive survey of snailfish specific genes.</title>
        <authorList>
            <person name="Kim W."/>
            <person name="Song I."/>
            <person name="Jeong J.-H."/>
            <person name="Kim D."/>
            <person name="Kim S."/>
            <person name="Ryu S."/>
            <person name="Song J.Y."/>
            <person name="Lee S.K."/>
        </authorList>
    </citation>
    <scope>NUCLEOTIDE SEQUENCE [LARGE SCALE GENOMIC DNA]</scope>
    <source>
        <tissue evidence="2">Muscle</tissue>
    </source>
</reference>
<comment type="caution">
    <text evidence="2">The sequence shown here is derived from an EMBL/GenBank/DDBJ whole genome shotgun (WGS) entry which is preliminary data.</text>
</comment>
<proteinExistence type="predicted"/>
<protein>
    <submittedName>
        <fullName evidence="2">Uncharacterized protein</fullName>
    </submittedName>
</protein>
<accession>A0A4Z2HAE2</accession>
<feature type="compositionally biased region" description="Basic and acidic residues" evidence="1">
    <location>
        <begin position="96"/>
        <end position="108"/>
    </location>
</feature>
<feature type="compositionally biased region" description="Low complexity" evidence="1">
    <location>
        <begin position="76"/>
        <end position="88"/>
    </location>
</feature>
<gene>
    <name evidence="2" type="ORF">EYF80_027499</name>
</gene>
<name>A0A4Z2HAE2_9TELE</name>